<evidence type="ECO:0000313" key="4">
    <source>
        <dbReference type="Proteomes" id="UP000245086"/>
    </source>
</evidence>
<dbReference type="InterPro" id="IPR058982">
    <property type="entry name" value="Beta-barrel_AprE"/>
</dbReference>
<evidence type="ECO:0000313" key="3">
    <source>
        <dbReference type="EMBL" id="GBF56762.1"/>
    </source>
</evidence>
<gene>
    <name evidence="3" type="primary">hlyD</name>
    <name evidence="3" type="ORF">PbB2_00419</name>
</gene>
<dbReference type="EMBL" id="BFBR01000001">
    <property type="protein sequence ID" value="GBF56762.1"/>
    <property type="molecule type" value="Genomic_DNA"/>
</dbReference>
<feature type="region of interest" description="Disordered" evidence="1">
    <location>
        <begin position="283"/>
        <end position="313"/>
    </location>
</feature>
<dbReference type="PANTHER" id="PTHR30386:SF28">
    <property type="entry name" value="EXPORTED PROTEIN"/>
    <property type="match status" value="1"/>
</dbReference>
<accession>A0A2P2E6S5</accession>
<dbReference type="InterPro" id="IPR011053">
    <property type="entry name" value="Single_hybrid_motif"/>
</dbReference>
<comment type="caution">
    <text evidence="3">The sequence shown here is derived from an EMBL/GenBank/DDBJ whole genome shotgun (WGS) entry which is preliminary data.</text>
</comment>
<dbReference type="OrthoDB" id="9810980at2"/>
<reference evidence="3 4" key="1">
    <citation type="journal article" date="2018" name="Genome Announc.">
        <title>Draft Genome Sequence of "Candidatus Phycosocius bacilliformis," an Alphaproteobacterial Ectosymbiont of the Hydrocarbon-Producing Green Alga Botryococcus braunii.</title>
        <authorList>
            <person name="Tanabe Y."/>
            <person name="Yamaguchi H."/>
            <person name="Watanabe M.M."/>
        </authorList>
    </citation>
    <scope>NUCLEOTIDE SEQUENCE [LARGE SCALE GENOMIC DNA]</scope>
    <source>
        <strain evidence="3 4">BOTRYCO-2</strain>
    </source>
</reference>
<proteinExistence type="predicted"/>
<dbReference type="Gene3D" id="2.40.30.170">
    <property type="match status" value="1"/>
</dbReference>
<dbReference type="PRINTS" id="PR01490">
    <property type="entry name" value="RTXTOXIND"/>
</dbReference>
<feature type="domain" description="AprE-like beta-barrel" evidence="2">
    <location>
        <begin position="371"/>
        <end position="464"/>
    </location>
</feature>
<organism evidence="3 4">
    <name type="scientific">Candidatus Phycosocius bacilliformis</name>
    <dbReference type="NCBI Taxonomy" id="1445552"/>
    <lineage>
        <taxon>Bacteria</taxon>
        <taxon>Pseudomonadati</taxon>
        <taxon>Pseudomonadota</taxon>
        <taxon>Alphaproteobacteria</taxon>
        <taxon>Caulobacterales</taxon>
        <taxon>Caulobacterales incertae sedis</taxon>
        <taxon>Candidatus Phycosocius</taxon>
    </lineage>
</organism>
<evidence type="ECO:0000259" key="2">
    <source>
        <dbReference type="Pfam" id="PF26002"/>
    </source>
</evidence>
<dbReference type="AlphaFoldDB" id="A0A2P2E6S5"/>
<name>A0A2P2E6S5_9PROT</name>
<keyword evidence="4" id="KW-1185">Reference proteome</keyword>
<dbReference type="PANTHER" id="PTHR30386">
    <property type="entry name" value="MEMBRANE FUSION SUBUNIT OF EMRAB-TOLC MULTIDRUG EFFLUX PUMP"/>
    <property type="match status" value="1"/>
</dbReference>
<protein>
    <submittedName>
        <fullName evidence="3">Hemolysin secretion protein D, chromosomal</fullName>
    </submittedName>
</protein>
<evidence type="ECO:0000256" key="1">
    <source>
        <dbReference type="SAM" id="MobiDB-lite"/>
    </source>
</evidence>
<dbReference type="InterPro" id="IPR050739">
    <property type="entry name" value="MFP"/>
</dbReference>
<dbReference type="Gene3D" id="2.40.50.100">
    <property type="match status" value="1"/>
</dbReference>
<dbReference type="Pfam" id="PF26002">
    <property type="entry name" value="Beta-barrel_AprE"/>
    <property type="match status" value="1"/>
</dbReference>
<dbReference type="RefSeq" id="WP_108983616.1">
    <property type="nucleotide sequence ID" value="NZ_BFBR01000001.1"/>
</dbReference>
<sequence length="487" mass="52586">MTLFRPAVIEAQRRRVYGSVTLHQPARLAAFTAVAVISVAIGTVYLALGQYARKETVAGWIAPEAGLSAVYAPRGGVADAVLVRQGDLVAEGQPLMRLALDVSGADGAVVPLQRAQTRARLTEIELQAAASAQRFAEESRRLAERASATLDRFAAEDARLMEAARGNANRFTQDDARLADRAMAARADASRLEASRELAQGQLAISERAEAQARTLVSKGYMASTEADRRAQASIAARAQLGDLNRQIQSRLDEAKDYDRQRQSLRATHQAELADIARQRATLAASRSGETKDLMRQRQALEPARASEASQLRSAKTQLETGLTELSVQDGYVVRAPVAGRVASLNIRPGEAANPNVPLINLSPKGSPMEAQILVPTRAAGFITEGQRVRLMVDAFPFQQFGAIQGEVREIARSALRPGEIAAPIEFKEPVYRIRVALTGPGIQAYGKDRPLQPGMTLKADVITDKRTFMSWLLDPLLAARARAAAG</sequence>
<dbReference type="Proteomes" id="UP000245086">
    <property type="component" value="Unassembled WGS sequence"/>
</dbReference>
<dbReference type="SUPFAM" id="SSF51230">
    <property type="entry name" value="Single hybrid motif"/>
    <property type="match status" value="1"/>
</dbReference>